<evidence type="ECO:0000313" key="1">
    <source>
        <dbReference type="EnsemblMetazoa" id="PPA21691.1"/>
    </source>
</evidence>
<dbReference type="PROSITE" id="PS50015">
    <property type="entry name" value="SAP_B"/>
    <property type="match status" value="1"/>
</dbReference>
<name>A0A454Y425_PRIPA</name>
<keyword evidence="2" id="KW-1185">Reference proteome</keyword>
<evidence type="ECO:0000313" key="2">
    <source>
        <dbReference type="Proteomes" id="UP000005239"/>
    </source>
</evidence>
<proteinExistence type="predicted"/>
<accession>A0A454Y425</accession>
<dbReference type="InterPro" id="IPR008139">
    <property type="entry name" value="SaposinB_dom"/>
</dbReference>
<sequence>MRLLIFLSFVVAVYGSAILTGQKDDATMNGLWCPICKDTIAGGEKMGEDALEDWIGDFVKTECDKLPMKKLQEDCYNAIMGKADDLVVGIISKADPTALCTLMTLC</sequence>
<accession>A0A8R1YJ07</accession>
<reference evidence="1" key="2">
    <citation type="submission" date="2022-06" db="UniProtKB">
        <authorList>
            <consortium name="EnsemblMetazoa"/>
        </authorList>
    </citation>
    <scope>IDENTIFICATION</scope>
    <source>
        <strain evidence="1">PS312</strain>
    </source>
</reference>
<organism evidence="1 2">
    <name type="scientific">Pristionchus pacificus</name>
    <name type="common">Parasitic nematode worm</name>
    <dbReference type="NCBI Taxonomy" id="54126"/>
    <lineage>
        <taxon>Eukaryota</taxon>
        <taxon>Metazoa</taxon>
        <taxon>Ecdysozoa</taxon>
        <taxon>Nematoda</taxon>
        <taxon>Chromadorea</taxon>
        <taxon>Rhabditida</taxon>
        <taxon>Rhabditina</taxon>
        <taxon>Diplogasteromorpha</taxon>
        <taxon>Diplogasteroidea</taxon>
        <taxon>Neodiplogasteridae</taxon>
        <taxon>Pristionchus</taxon>
    </lineage>
</organism>
<dbReference type="SUPFAM" id="SSF47862">
    <property type="entry name" value="Saposin"/>
    <property type="match status" value="1"/>
</dbReference>
<dbReference type="InterPro" id="IPR011001">
    <property type="entry name" value="Saposin-like"/>
</dbReference>
<dbReference type="EnsemblMetazoa" id="PPA21691.1">
    <property type="protein sequence ID" value="PPA21691.1"/>
    <property type="gene ID" value="WBGene00111245"/>
</dbReference>
<reference evidence="2" key="1">
    <citation type="journal article" date="2008" name="Nat. Genet.">
        <title>The Pristionchus pacificus genome provides a unique perspective on nematode lifestyle and parasitism.</title>
        <authorList>
            <person name="Dieterich C."/>
            <person name="Clifton S.W."/>
            <person name="Schuster L.N."/>
            <person name="Chinwalla A."/>
            <person name="Delehaunty K."/>
            <person name="Dinkelacker I."/>
            <person name="Fulton L."/>
            <person name="Fulton R."/>
            <person name="Godfrey J."/>
            <person name="Minx P."/>
            <person name="Mitreva M."/>
            <person name="Roeseler W."/>
            <person name="Tian H."/>
            <person name="Witte H."/>
            <person name="Yang S.P."/>
            <person name="Wilson R.K."/>
            <person name="Sommer R.J."/>
        </authorList>
    </citation>
    <scope>NUCLEOTIDE SEQUENCE [LARGE SCALE GENOMIC DNA]</scope>
    <source>
        <strain evidence="2">PS312</strain>
    </source>
</reference>
<dbReference type="Gene3D" id="1.10.225.10">
    <property type="entry name" value="Saposin-like"/>
    <property type="match status" value="1"/>
</dbReference>
<protein>
    <submittedName>
        <fullName evidence="1">Saposin B-type domain-containing protein</fullName>
    </submittedName>
</protein>
<gene>
    <name evidence="1" type="primary">WBGene00111245</name>
</gene>
<dbReference type="SMART" id="SM00741">
    <property type="entry name" value="SapB"/>
    <property type="match status" value="1"/>
</dbReference>
<dbReference type="AlphaFoldDB" id="A0A454Y425"/>
<dbReference type="Proteomes" id="UP000005239">
    <property type="component" value="Unassembled WGS sequence"/>
</dbReference>